<feature type="domain" description="PD-(D/E)XK nuclease-like" evidence="2">
    <location>
        <begin position="109"/>
        <end position="212"/>
    </location>
</feature>
<sequence length="233" mass="25311">MTPTKRQKLLHNDLEATPTNLTSLSQLNLDSASISTFDTTSDSGVSGASCRSASPKKRERELRQAGECPLHGDLISNRPEPTPLMTDLYNLLPCLARLPSRQPTMPSCSSPPESGLASAVRTFRKPDPHTQHATHLQLPDNPDTPTVIPIETKSATADMVSGPVQLAAWAQLHFAYLERLPSAGGQLPVLPVILVHGARWRVDFAQRTTDKLVSLVSVQSFPVEISTNNSYNS</sequence>
<protein>
    <recommendedName>
        <fullName evidence="2">PD-(D/E)XK nuclease-like domain-containing protein</fullName>
    </recommendedName>
</protein>
<evidence type="ECO:0000313" key="3">
    <source>
        <dbReference type="EMBL" id="TKW55344.1"/>
    </source>
</evidence>
<organism evidence="3 4">
    <name type="scientific">Colletotrichum tanaceti</name>
    <dbReference type="NCBI Taxonomy" id="1306861"/>
    <lineage>
        <taxon>Eukaryota</taxon>
        <taxon>Fungi</taxon>
        <taxon>Dikarya</taxon>
        <taxon>Ascomycota</taxon>
        <taxon>Pezizomycotina</taxon>
        <taxon>Sordariomycetes</taxon>
        <taxon>Hypocreomycetidae</taxon>
        <taxon>Glomerellales</taxon>
        <taxon>Glomerellaceae</taxon>
        <taxon>Colletotrichum</taxon>
        <taxon>Colletotrichum destructivum species complex</taxon>
    </lineage>
</organism>
<proteinExistence type="predicted"/>
<dbReference type="AlphaFoldDB" id="A0A4U6XI68"/>
<dbReference type="InterPro" id="IPR046797">
    <property type="entry name" value="PDDEXK_12"/>
</dbReference>
<keyword evidence="4" id="KW-1185">Reference proteome</keyword>
<reference evidence="3 4" key="1">
    <citation type="journal article" date="2019" name="PLoS ONE">
        <title>Comparative genome analysis indicates high evolutionary potential of pathogenicity genes in Colletotrichum tanaceti.</title>
        <authorList>
            <person name="Lelwala R.V."/>
            <person name="Korhonen P.K."/>
            <person name="Young N.D."/>
            <person name="Scott J.B."/>
            <person name="Ades P.A."/>
            <person name="Gasser R.B."/>
            <person name="Taylor P.W.J."/>
        </authorList>
    </citation>
    <scope>NUCLEOTIDE SEQUENCE [LARGE SCALE GENOMIC DNA]</scope>
    <source>
        <strain evidence="3">BRIP57314</strain>
    </source>
</reference>
<comment type="caution">
    <text evidence="3">The sequence shown here is derived from an EMBL/GenBank/DDBJ whole genome shotgun (WGS) entry which is preliminary data.</text>
</comment>
<dbReference type="Proteomes" id="UP000310108">
    <property type="component" value="Unassembled WGS sequence"/>
</dbReference>
<evidence type="ECO:0000259" key="2">
    <source>
        <dbReference type="Pfam" id="PF20516"/>
    </source>
</evidence>
<evidence type="ECO:0000256" key="1">
    <source>
        <dbReference type="SAM" id="MobiDB-lite"/>
    </source>
</evidence>
<dbReference type="EMBL" id="PJEX01000102">
    <property type="protein sequence ID" value="TKW55344.1"/>
    <property type="molecule type" value="Genomic_DNA"/>
</dbReference>
<accession>A0A4U6XI68</accession>
<name>A0A4U6XI68_9PEZI</name>
<feature type="region of interest" description="Disordered" evidence="1">
    <location>
        <begin position="37"/>
        <end position="65"/>
    </location>
</feature>
<feature type="compositionally biased region" description="Polar residues" evidence="1">
    <location>
        <begin position="37"/>
        <end position="52"/>
    </location>
</feature>
<gene>
    <name evidence="3" type="ORF">CTA1_11872</name>
</gene>
<evidence type="ECO:0000313" key="4">
    <source>
        <dbReference type="Proteomes" id="UP000310108"/>
    </source>
</evidence>
<dbReference type="Pfam" id="PF20516">
    <property type="entry name" value="PDDEXK_12"/>
    <property type="match status" value="1"/>
</dbReference>